<evidence type="ECO:0000313" key="9">
    <source>
        <dbReference type="Proteomes" id="UP000176631"/>
    </source>
</evidence>
<accession>A0A1G1W9V1</accession>
<protein>
    <recommendedName>
        <fullName evidence="3 6">Signal peptidase I</fullName>
        <ecNumber evidence="3 6">3.4.21.89</ecNumber>
    </recommendedName>
</protein>
<dbReference type="EMBL" id="MHCP01000014">
    <property type="protein sequence ID" value="OGY24310.1"/>
    <property type="molecule type" value="Genomic_DNA"/>
</dbReference>
<dbReference type="InterPro" id="IPR019758">
    <property type="entry name" value="Pept_S26A_signal_pept_1_CS"/>
</dbReference>
<feature type="domain" description="Peptidase S26" evidence="7">
    <location>
        <begin position="13"/>
        <end position="177"/>
    </location>
</feature>
<dbReference type="GO" id="GO:0016020">
    <property type="term" value="C:membrane"/>
    <property type="evidence" value="ECO:0007669"/>
    <property type="project" value="UniProtKB-SubCell"/>
</dbReference>
<sequence>MGEKTSILAIFIDIIETVVVAAAIFVVLYIFLIQPHEVKGASMEPNFYDGQYILTDKITYRFNKPQRGDVIVFKSPTNPDVDFIKRIIGLPGEKVEIRNDHIVIYNSEHPNGFTLTEPYQITEPISGGSYLRDGKKVEVPADSYVVLGDNRTHSYDSREWGPITRKSIIGKAWLRYWPPNKISIIKGITY</sequence>
<keyword evidence="4 6" id="KW-0378">Hydrolase</keyword>
<feature type="active site" evidence="5">
    <location>
        <position position="85"/>
    </location>
</feature>
<feature type="transmembrane region" description="Helical" evidence="6">
    <location>
        <begin position="6"/>
        <end position="33"/>
    </location>
</feature>
<dbReference type="GO" id="GO:0004252">
    <property type="term" value="F:serine-type endopeptidase activity"/>
    <property type="evidence" value="ECO:0007669"/>
    <property type="project" value="InterPro"/>
</dbReference>
<dbReference type="PANTHER" id="PTHR43390:SF1">
    <property type="entry name" value="CHLOROPLAST PROCESSING PEPTIDASE"/>
    <property type="match status" value="1"/>
</dbReference>
<evidence type="ECO:0000259" key="7">
    <source>
        <dbReference type="Pfam" id="PF10502"/>
    </source>
</evidence>
<keyword evidence="6" id="KW-0645">Protease</keyword>
<evidence type="ECO:0000256" key="4">
    <source>
        <dbReference type="ARBA" id="ARBA00022801"/>
    </source>
</evidence>
<proteinExistence type="inferred from homology"/>
<dbReference type="Pfam" id="PF10502">
    <property type="entry name" value="Peptidase_S26"/>
    <property type="match status" value="1"/>
</dbReference>
<evidence type="ECO:0000313" key="8">
    <source>
        <dbReference type="EMBL" id="OGY24310.1"/>
    </source>
</evidence>
<evidence type="ECO:0000256" key="2">
    <source>
        <dbReference type="ARBA" id="ARBA00009370"/>
    </source>
</evidence>
<comment type="caution">
    <text evidence="8">The sequence shown here is derived from an EMBL/GenBank/DDBJ whole genome shotgun (WGS) entry which is preliminary data.</text>
</comment>
<dbReference type="CDD" id="cd06530">
    <property type="entry name" value="S26_SPase_I"/>
    <property type="match status" value="1"/>
</dbReference>
<keyword evidence="6" id="KW-0812">Transmembrane</keyword>
<dbReference type="PRINTS" id="PR00727">
    <property type="entry name" value="LEADERPTASE"/>
</dbReference>
<feature type="active site" evidence="5">
    <location>
        <position position="42"/>
    </location>
</feature>
<dbReference type="InterPro" id="IPR019757">
    <property type="entry name" value="Pept_S26A_signal_pept_1_Lys-AS"/>
</dbReference>
<keyword evidence="6" id="KW-1133">Transmembrane helix</keyword>
<dbReference type="InterPro" id="IPR036286">
    <property type="entry name" value="LexA/Signal_pep-like_sf"/>
</dbReference>
<dbReference type="SUPFAM" id="SSF51306">
    <property type="entry name" value="LexA/Signal peptidase"/>
    <property type="match status" value="1"/>
</dbReference>
<comment type="similarity">
    <text evidence="2 6">Belongs to the peptidase S26 family.</text>
</comment>
<dbReference type="InterPro" id="IPR000223">
    <property type="entry name" value="Pept_S26A_signal_pept_1"/>
</dbReference>
<name>A0A1G1W9V1_9BACT</name>
<dbReference type="NCBIfam" id="TIGR02227">
    <property type="entry name" value="sigpep_I_bact"/>
    <property type="match status" value="1"/>
</dbReference>
<keyword evidence="6" id="KW-0472">Membrane</keyword>
<evidence type="ECO:0000256" key="5">
    <source>
        <dbReference type="PIRSR" id="PIRSR600223-1"/>
    </source>
</evidence>
<reference evidence="8 9" key="1">
    <citation type="journal article" date="2016" name="Nat. Commun.">
        <title>Thousands of microbial genomes shed light on interconnected biogeochemical processes in an aquifer system.</title>
        <authorList>
            <person name="Anantharaman K."/>
            <person name="Brown C.T."/>
            <person name="Hug L.A."/>
            <person name="Sharon I."/>
            <person name="Castelle C.J."/>
            <person name="Probst A.J."/>
            <person name="Thomas B.C."/>
            <person name="Singh A."/>
            <person name="Wilkins M.J."/>
            <person name="Karaoz U."/>
            <person name="Brodie E.L."/>
            <person name="Williams K.H."/>
            <person name="Hubbard S.S."/>
            <person name="Banfield J.F."/>
        </authorList>
    </citation>
    <scope>NUCLEOTIDE SEQUENCE [LARGE SCALE GENOMIC DNA]</scope>
</reference>
<organism evidence="8 9">
    <name type="scientific">Candidatus Woykebacteria bacterium RBG_13_40_15</name>
    <dbReference type="NCBI Taxonomy" id="1802593"/>
    <lineage>
        <taxon>Bacteria</taxon>
        <taxon>Candidatus Woykeibacteriota</taxon>
    </lineage>
</organism>
<gene>
    <name evidence="8" type="ORF">A2172_00375</name>
</gene>
<comment type="catalytic activity">
    <reaction evidence="1 6">
        <text>Cleavage of hydrophobic, N-terminal signal or leader sequences from secreted and periplasmic proteins.</text>
        <dbReference type="EC" id="3.4.21.89"/>
    </reaction>
</comment>
<dbReference type="EC" id="3.4.21.89" evidence="3 6"/>
<dbReference type="Proteomes" id="UP000176631">
    <property type="component" value="Unassembled WGS sequence"/>
</dbReference>
<dbReference type="Gene3D" id="2.10.109.10">
    <property type="entry name" value="Umud Fragment, subunit A"/>
    <property type="match status" value="1"/>
</dbReference>
<dbReference type="PROSITE" id="PS00760">
    <property type="entry name" value="SPASE_I_2"/>
    <property type="match status" value="1"/>
</dbReference>
<evidence type="ECO:0000256" key="3">
    <source>
        <dbReference type="ARBA" id="ARBA00013208"/>
    </source>
</evidence>
<dbReference type="PANTHER" id="PTHR43390">
    <property type="entry name" value="SIGNAL PEPTIDASE I"/>
    <property type="match status" value="1"/>
</dbReference>
<dbReference type="AlphaFoldDB" id="A0A1G1W9V1"/>
<dbReference type="GO" id="GO:0009003">
    <property type="term" value="F:signal peptidase activity"/>
    <property type="evidence" value="ECO:0007669"/>
    <property type="project" value="UniProtKB-EC"/>
</dbReference>
<evidence type="ECO:0000256" key="1">
    <source>
        <dbReference type="ARBA" id="ARBA00000677"/>
    </source>
</evidence>
<evidence type="ECO:0000256" key="6">
    <source>
        <dbReference type="RuleBase" id="RU362042"/>
    </source>
</evidence>
<comment type="subcellular location">
    <subcellularLocation>
        <location evidence="6">Membrane</location>
        <topology evidence="6">Single-pass type II membrane protein</topology>
    </subcellularLocation>
</comment>
<dbReference type="STRING" id="1802593.A2172_00375"/>
<dbReference type="InterPro" id="IPR019533">
    <property type="entry name" value="Peptidase_S26"/>
</dbReference>
<dbReference type="GO" id="GO:0006465">
    <property type="term" value="P:signal peptide processing"/>
    <property type="evidence" value="ECO:0007669"/>
    <property type="project" value="InterPro"/>
</dbReference>
<dbReference type="PROSITE" id="PS00761">
    <property type="entry name" value="SPASE_I_3"/>
    <property type="match status" value="1"/>
</dbReference>